<sequence>MVSERNQPAAKAGVIKTTDWTLALAPEGGVKGEEIVAQATPEVMAKESRSFTGQVPCTDAEPGKGTSGRCLRSYLESPSQSRRQVEATLLYCGNRRRGTKNRFAEM</sequence>
<evidence type="ECO:0000313" key="3">
    <source>
        <dbReference type="Proteomes" id="UP000229081"/>
    </source>
</evidence>
<protein>
    <submittedName>
        <fullName evidence="2">Uncharacterized protein</fullName>
    </submittedName>
</protein>
<feature type="region of interest" description="Disordered" evidence="1">
    <location>
        <begin position="47"/>
        <end position="71"/>
    </location>
</feature>
<keyword evidence="3" id="KW-1185">Reference proteome</keyword>
<dbReference type="Proteomes" id="UP000229081">
    <property type="component" value="Chromosome"/>
</dbReference>
<accession>A0A2K8MLV8</accession>
<dbReference type="KEGG" id="sphc:CVN68_20180"/>
<reference evidence="2 3" key="1">
    <citation type="submission" date="2017-11" db="EMBL/GenBank/DDBJ databases">
        <title>Complete genome sequence of Sphingomonas sp. Strain Cra20, a psychrotolerant potential plant growth promoting rhizobacteria.</title>
        <authorList>
            <person name="Luo Y."/>
        </authorList>
    </citation>
    <scope>NUCLEOTIDE SEQUENCE [LARGE SCALE GENOMIC DNA]</scope>
    <source>
        <strain evidence="2 3">Cra20</strain>
    </source>
</reference>
<evidence type="ECO:0000256" key="1">
    <source>
        <dbReference type="SAM" id="MobiDB-lite"/>
    </source>
</evidence>
<gene>
    <name evidence="2" type="ORF">CVN68_20180</name>
</gene>
<dbReference type="Gene3D" id="3.40.50.300">
    <property type="entry name" value="P-loop containing nucleotide triphosphate hydrolases"/>
    <property type="match status" value="1"/>
</dbReference>
<dbReference type="InterPro" id="IPR027417">
    <property type="entry name" value="P-loop_NTPase"/>
</dbReference>
<organism evidence="2 3">
    <name type="scientific">Sphingomonas psychrotolerans</name>
    <dbReference type="NCBI Taxonomy" id="1327635"/>
    <lineage>
        <taxon>Bacteria</taxon>
        <taxon>Pseudomonadati</taxon>
        <taxon>Pseudomonadota</taxon>
        <taxon>Alphaproteobacteria</taxon>
        <taxon>Sphingomonadales</taxon>
        <taxon>Sphingomonadaceae</taxon>
        <taxon>Sphingomonas</taxon>
    </lineage>
</organism>
<evidence type="ECO:0000313" key="2">
    <source>
        <dbReference type="EMBL" id="ATY33984.1"/>
    </source>
</evidence>
<dbReference type="AlphaFoldDB" id="A0A2K8MLV8"/>
<dbReference type="EMBL" id="CP024923">
    <property type="protein sequence ID" value="ATY33984.1"/>
    <property type="molecule type" value="Genomic_DNA"/>
</dbReference>
<name>A0A2K8MLV8_9SPHN</name>
<proteinExistence type="predicted"/>